<dbReference type="Proteomes" id="UP000594132">
    <property type="component" value="Segment"/>
</dbReference>
<sequence length="302" mass="34066">MSNLVKVLFMAFAAGQESKESVIRRYIGVAPVYILAVNPSKAELEKIYGTQMPNEPTYVGKTTINGVEYPQIRLDFIVKSNAEKCNGIEMTSKVSFFLTKAPWISSAGTKVQMINKYGETFWITLEEAEKMEVSTSKVIYSTEGMRKAYRGEADLVDFLKNFLVIPGPTFRDNNTGEWKPIKNLADAEAQLGRVENYFKGDVSEIREVIGSQPGNQVKLCFGVRTTDDNKQYQDVFIRKTLRLRVTDYSKLDEEIQLAKNNGSYPNTEFSVEPLHEYVVGATAFKAPETQQEAPKAQGNWFN</sequence>
<organism evidence="1 2">
    <name type="scientific">uncultured phage cr111_1</name>
    <dbReference type="NCBI Taxonomy" id="2772071"/>
    <lineage>
        <taxon>Viruses</taxon>
        <taxon>Duplodnaviria</taxon>
        <taxon>Heunggongvirae</taxon>
        <taxon>Uroviricota</taxon>
        <taxon>Caudoviricetes</taxon>
        <taxon>Crassvirales</taxon>
        <taxon>Steigviridae</taxon>
        <taxon>Asinivirinae</taxon>
        <taxon>Lahndsivirus</taxon>
        <taxon>Lahndsivirus rarus</taxon>
    </lineage>
</organism>
<dbReference type="EMBL" id="MT774387">
    <property type="protein sequence ID" value="QOR59182.1"/>
    <property type="molecule type" value="Genomic_DNA"/>
</dbReference>
<dbReference type="RefSeq" id="YP_010111340.1">
    <property type="nucleotide sequence ID" value="NC_055880.1"/>
</dbReference>
<evidence type="ECO:0000313" key="2">
    <source>
        <dbReference type="Proteomes" id="UP000594132"/>
    </source>
</evidence>
<dbReference type="KEGG" id="vg:65129703"/>
<protein>
    <submittedName>
        <fullName evidence="1">Uncharacterized protein</fullName>
    </submittedName>
</protein>
<reference evidence="1 2" key="1">
    <citation type="submission" date="2020-07" db="EMBL/GenBank/DDBJ databases">
        <title>Taxonomic proposal: Crassvirales, a new order of highly abundant and diverse bacterial viruses.</title>
        <authorList>
            <person name="Shkoporov A.N."/>
            <person name="Stockdale S.R."/>
            <person name="Guerin E."/>
            <person name="Ross R.P."/>
            <person name="Hill C."/>
        </authorList>
    </citation>
    <scope>NUCLEOTIDE SEQUENCE [LARGE SCALE GENOMIC DNA]</scope>
</reference>
<keyword evidence="2" id="KW-1185">Reference proteome</keyword>
<accession>A0A7M1RZ36</accession>
<dbReference type="GeneID" id="65129703"/>
<proteinExistence type="predicted"/>
<name>A0A7M1RZ36_9CAUD</name>
<evidence type="ECO:0000313" key="1">
    <source>
        <dbReference type="EMBL" id="QOR59182.1"/>
    </source>
</evidence>